<accession>A0A8S9Q374</accession>
<name>A0A8S9Q374_BRACR</name>
<protein>
    <submittedName>
        <fullName evidence="2">Uncharacterized protein</fullName>
    </submittedName>
</protein>
<evidence type="ECO:0000313" key="3">
    <source>
        <dbReference type="Proteomes" id="UP000712600"/>
    </source>
</evidence>
<dbReference type="Proteomes" id="UP000712600">
    <property type="component" value="Unassembled WGS sequence"/>
</dbReference>
<dbReference type="AlphaFoldDB" id="A0A8S9Q374"/>
<feature type="compositionally biased region" description="Basic and acidic residues" evidence="1">
    <location>
        <begin position="137"/>
        <end position="152"/>
    </location>
</feature>
<sequence>MKKVMKIIKPEPDPKQRLRDWQRKLRQECRNIERQIRGLGDKGSICAITASSPDAIWKNMASQILDSDSALAFSYLKSSLVVAKKKLVTSHQKSSELRMLQTHQRAEDSHQKRRHLLELHTIFSKMDWVSRNQARGLEGHRPQEKDDDRDQP</sequence>
<comment type="caution">
    <text evidence="2">The sequence shown here is derived from an EMBL/GenBank/DDBJ whole genome shotgun (WGS) entry which is preliminary data.</text>
</comment>
<evidence type="ECO:0000313" key="2">
    <source>
        <dbReference type="EMBL" id="KAF3538215.1"/>
    </source>
</evidence>
<dbReference type="Gene3D" id="6.10.140.1230">
    <property type="match status" value="1"/>
</dbReference>
<feature type="region of interest" description="Disordered" evidence="1">
    <location>
        <begin position="92"/>
        <end position="111"/>
    </location>
</feature>
<proteinExistence type="predicted"/>
<reference evidence="2" key="1">
    <citation type="submission" date="2019-12" db="EMBL/GenBank/DDBJ databases">
        <title>Genome sequencing and annotation of Brassica cretica.</title>
        <authorList>
            <person name="Studholme D.J."/>
            <person name="Sarris P."/>
        </authorList>
    </citation>
    <scope>NUCLEOTIDE SEQUENCE</scope>
    <source>
        <strain evidence="2">PFS-109/04</strain>
        <tissue evidence="2">Leaf</tissue>
    </source>
</reference>
<evidence type="ECO:0000256" key="1">
    <source>
        <dbReference type="SAM" id="MobiDB-lite"/>
    </source>
</evidence>
<feature type="region of interest" description="Disordered" evidence="1">
    <location>
        <begin position="133"/>
        <end position="152"/>
    </location>
</feature>
<organism evidence="2 3">
    <name type="scientific">Brassica cretica</name>
    <name type="common">Mustard</name>
    <dbReference type="NCBI Taxonomy" id="69181"/>
    <lineage>
        <taxon>Eukaryota</taxon>
        <taxon>Viridiplantae</taxon>
        <taxon>Streptophyta</taxon>
        <taxon>Embryophyta</taxon>
        <taxon>Tracheophyta</taxon>
        <taxon>Spermatophyta</taxon>
        <taxon>Magnoliopsida</taxon>
        <taxon>eudicotyledons</taxon>
        <taxon>Gunneridae</taxon>
        <taxon>Pentapetalae</taxon>
        <taxon>rosids</taxon>
        <taxon>malvids</taxon>
        <taxon>Brassicales</taxon>
        <taxon>Brassicaceae</taxon>
        <taxon>Brassiceae</taxon>
        <taxon>Brassica</taxon>
    </lineage>
</organism>
<dbReference type="EMBL" id="QGKX02001290">
    <property type="protein sequence ID" value="KAF3538215.1"/>
    <property type="molecule type" value="Genomic_DNA"/>
</dbReference>
<gene>
    <name evidence="2" type="ORF">F2Q69_00025103</name>
</gene>